<evidence type="ECO:0000313" key="2">
    <source>
        <dbReference type="WBParaSite" id="maker-uti_cns_0006224-snap-gene-0.7-mRNA-1"/>
    </source>
</evidence>
<name>A0A1I8HP15_9PLAT</name>
<reference evidence="2 3" key="1">
    <citation type="submission" date="2016-11" db="UniProtKB">
        <authorList>
            <consortium name="WormBaseParasite"/>
        </authorList>
    </citation>
    <scope>IDENTIFICATION</scope>
</reference>
<keyword evidence="1" id="KW-1185">Reference proteome</keyword>
<protein>
    <submittedName>
        <fullName evidence="2 3">CRAL-TRIO domain-containing protein</fullName>
    </submittedName>
</protein>
<evidence type="ECO:0000313" key="3">
    <source>
        <dbReference type="WBParaSite" id="maker-uti_cns_0006506-snap-gene-0.4-mRNA-1"/>
    </source>
</evidence>
<sequence>ICVRLAPTNSLLMWTRVCAANRAEEDAAFRQLMQARYSQQAMYMDSGDEGFVDLFCVKAVTYGDTSVNCAAILRRYSSLQEDEEAMSPDHCCINLLFGIAFTDNRTLKLVLPYHSARLLLIGLHKLARAANQLLGASLDRRAHWLKHEYLRMYCSNEPHKGPGLGECIR</sequence>
<accession>A0A1I8HP15</accession>
<dbReference type="WBParaSite" id="maker-uti_cns_0006224-snap-gene-0.7-mRNA-1">
    <property type="protein sequence ID" value="maker-uti_cns_0006224-snap-gene-0.7-mRNA-1"/>
    <property type="gene ID" value="maker-uti_cns_0006224-snap-gene-0.7"/>
</dbReference>
<evidence type="ECO:0000313" key="4">
    <source>
        <dbReference type="WBParaSite" id="maker-uti_cns_0007295-snap-gene-0.7-mRNA-1"/>
    </source>
</evidence>
<dbReference type="AlphaFoldDB" id="A0A1I8HP15"/>
<dbReference type="WBParaSite" id="maker-uti_cns_0048038-snap-gene-0.11-mRNA-1">
    <property type="protein sequence ID" value="maker-uti_cns_0048038-snap-gene-0.11-mRNA-1"/>
    <property type="gene ID" value="maker-uti_cns_0048038-snap-gene-0.11"/>
</dbReference>
<organism evidence="1 4">
    <name type="scientific">Macrostomum lignano</name>
    <dbReference type="NCBI Taxonomy" id="282301"/>
    <lineage>
        <taxon>Eukaryota</taxon>
        <taxon>Metazoa</taxon>
        <taxon>Spiralia</taxon>
        <taxon>Lophotrochozoa</taxon>
        <taxon>Platyhelminthes</taxon>
        <taxon>Rhabditophora</taxon>
        <taxon>Macrostomorpha</taxon>
        <taxon>Macrostomida</taxon>
        <taxon>Macrostomidae</taxon>
        <taxon>Macrostomum</taxon>
    </lineage>
</organism>
<dbReference type="Proteomes" id="UP000095280">
    <property type="component" value="Unplaced"/>
</dbReference>
<dbReference type="WBParaSite" id="maker-uti_cns_0006506-snap-gene-0.4-mRNA-1">
    <property type="protein sequence ID" value="maker-uti_cns_0006506-snap-gene-0.4-mRNA-1"/>
    <property type="gene ID" value="maker-uti_cns_0006506-snap-gene-0.4"/>
</dbReference>
<proteinExistence type="predicted"/>
<dbReference type="WBParaSite" id="maker-uti_cns_0007295-snap-gene-0.7-mRNA-1">
    <property type="protein sequence ID" value="maker-uti_cns_0007295-snap-gene-0.7-mRNA-1"/>
    <property type="gene ID" value="maker-uti_cns_0007295-snap-gene-0.7"/>
</dbReference>
<evidence type="ECO:0000313" key="1">
    <source>
        <dbReference type="Proteomes" id="UP000095280"/>
    </source>
</evidence>